<feature type="region of interest" description="Disordered" evidence="1">
    <location>
        <begin position="1"/>
        <end position="61"/>
    </location>
</feature>
<reference evidence="3" key="1">
    <citation type="submission" date="2021-02" db="EMBL/GenBank/DDBJ databases">
        <authorList>
            <person name="Nowell W R."/>
        </authorList>
    </citation>
    <scope>NUCLEOTIDE SEQUENCE</scope>
</reference>
<name>A0A8S3IK29_9BILA</name>
<dbReference type="Proteomes" id="UP000681720">
    <property type="component" value="Unassembled WGS sequence"/>
</dbReference>
<proteinExistence type="predicted"/>
<organism evidence="3 4">
    <name type="scientific">Rotaria magnacalcarata</name>
    <dbReference type="NCBI Taxonomy" id="392030"/>
    <lineage>
        <taxon>Eukaryota</taxon>
        <taxon>Metazoa</taxon>
        <taxon>Spiralia</taxon>
        <taxon>Gnathifera</taxon>
        <taxon>Rotifera</taxon>
        <taxon>Eurotatoria</taxon>
        <taxon>Bdelloidea</taxon>
        <taxon>Philodinida</taxon>
        <taxon>Philodinidae</taxon>
        <taxon>Rotaria</taxon>
    </lineage>
</organism>
<dbReference type="EMBL" id="CAJOBJ010345027">
    <property type="protein sequence ID" value="CAF5200241.1"/>
    <property type="molecule type" value="Genomic_DNA"/>
</dbReference>
<comment type="caution">
    <text evidence="3">The sequence shown here is derived from an EMBL/GenBank/DDBJ whole genome shotgun (WGS) entry which is preliminary data.</text>
</comment>
<sequence length="145" mass="16171">MYSGVPSYQYPQGSARPHNQPMNHGNNQLNQDYSISSSLYVDRRPINPALTNPNNRSQYYNTNVQDYSIPPSLYVERRPNNPVSVLQYNQPQYIEPTSSSLGYNNARAIQAQGSSMYHQKTPGAPSRNVNSALKVNPSPPPPPPP</sequence>
<feature type="non-terminal residue" evidence="3">
    <location>
        <position position="145"/>
    </location>
</feature>
<protein>
    <submittedName>
        <fullName evidence="3">Uncharacterized protein</fullName>
    </submittedName>
</protein>
<dbReference type="EMBL" id="CAJOBH010244203">
    <property type="protein sequence ID" value="CAF5119491.1"/>
    <property type="molecule type" value="Genomic_DNA"/>
</dbReference>
<evidence type="ECO:0000313" key="2">
    <source>
        <dbReference type="EMBL" id="CAF5119491.1"/>
    </source>
</evidence>
<accession>A0A8S3IK29</accession>
<feature type="compositionally biased region" description="Polar residues" evidence="1">
    <location>
        <begin position="20"/>
        <end position="39"/>
    </location>
</feature>
<feature type="compositionally biased region" description="Polar residues" evidence="1">
    <location>
        <begin position="49"/>
        <end position="61"/>
    </location>
</feature>
<dbReference type="Proteomes" id="UP000681967">
    <property type="component" value="Unassembled WGS sequence"/>
</dbReference>
<evidence type="ECO:0000256" key="1">
    <source>
        <dbReference type="SAM" id="MobiDB-lite"/>
    </source>
</evidence>
<gene>
    <name evidence="2" type="ORF">BYL167_LOCUS66855</name>
    <name evidence="3" type="ORF">GIL414_LOCUS76300</name>
</gene>
<evidence type="ECO:0000313" key="3">
    <source>
        <dbReference type="EMBL" id="CAF5200241.1"/>
    </source>
</evidence>
<dbReference type="AlphaFoldDB" id="A0A8S3IK29"/>
<feature type="region of interest" description="Disordered" evidence="1">
    <location>
        <begin position="113"/>
        <end position="145"/>
    </location>
</feature>
<evidence type="ECO:0000313" key="4">
    <source>
        <dbReference type="Proteomes" id="UP000681720"/>
    </source>
</evidence>